<dbReference type="PANTHER" id="PTHR24305:SF166">
    <property type="entry name" value="CYTOCHROME P450 12A4, MITOCHONDRIAL-RELATED"/>
    <property type="match status" value="1"/>
</dbReference>
<feature type="compositionally biased region" description="Low complexity" evidence="3">
    <location>
        <begin position="330"/>
        <end position="348"/>
    </location>
</feature>
<proteinExistence type="inferred from homology"/>
<comment type="cofactor">
    <cofactor evidence="2">
        <name>heme</name>
        <dbReference type="ChEBI" id="CHEBI:30413"/>
    </cofactor>
</comment>
<keyword evidence="2" id="KW-0349">Heme</keyword>
<keyword evidence="4" id="KW-0472">Membrane</keyword>
<accession>A0A7S3V4R1</accession>
<name>A0A7S3V4R1_9STRA</name>
<reference evidence="5" key="1">
    <citation type="submission" date="2021-01" db="EMBL/GenBank/DDBJ databases">
        <authorList>
            <person name="Corre E."/>
            <person name="Pelletier E."/>
            <person name="Niang G."/>
            <person name="Scheremetjew M."/>
            <person name="Finn R."/>
            <person name="Kale V."/>
            <person name="Holt S."/>
            <person name="Cochrane G."/>
            <person name="Meng A."/>
            <person name="Brown T."/>
            <person name="Cohen L."/>
        </authorList>
    </citation>
    <scope>NUCLEOTIDE SEQUENCE</scope>
    <source>
        <strain evidence="5">MM31A-1</strain>
    </source>
</reference>
<dbReference type="InterPro" id="IPR001128">
    <property type="entry name" value="Cyt_P450"/>
</dbReference>
<dbReference type="GO" id="GO:0005506">
    <property type="term" value="F:iron ion binding"/>
    <property type="evidence" value="ECO:0007669"/>
    <property type="project" value="InterPro"/>
</dbReference>
<dbReference type="GO" id="GO:0016705">
    <property type="term" value="F:oxidoreductase activity, acting on paired donors, with incorporation or reduction of molecular oxygen"/>
    <property type="evidence" value="ECO:0007669"/>
    <property type="project" value="InterPro"/>
</dbReference>
<evidence type="ECO:0000256" key="4">
    <source>
        <dbReference type="SAM" id="Phobius"/>
    </source>
</evidence>
<evidence type="ECO:0000313" key="5">
    <source>
        <dbReference type="EMBL" id="CAE0456501.1"/>
    </source>
</evidence>
<organism evidence="5">
    <name type="scientific">Chaetoceros debilis</name>
    <dbReference type="NCBI Taxonomy" id="122233"/>
    <lineage>
        <taxon>Eukaryota</taxon>
        <taxon>Sar</taxon>
        <taxon>Stramenopiles</taxon>
        <taxon>Ochrophyta</taxon>
        <taxon>Bacillariophyta</taxon>
        <taxon>Coscinodiscophyceae</taxon>
        <taxon>Chaetocerotophycidae</taxon>
        <taxon>Chaetocerotales</taxon>
        <taxon>Chaetocerotaceae</taxon>
        <taxon>Chaetoceros</taxon>
    </lineage>
</organism>
<sequence length="710" mass="80339">MIFSYLRHVTRGKFTLSMQYLLSVSCLVFISASAWLILKRKQTRRQLSSGNCRLPTITWMPKFVNYMPEIDDHSSLNHDTILDDVKLKSGETKKKKMPSSNITNILPRMERLNGPYGIYATVYGVSTKVIHIAHPIPAKAILMGKSSDVPILSRQSNKTVKKSERKKRSSVADNLGAIKNPAYNHFKNFSGDGVFTADGITWKAKRTSVLHCLLKGCTKDESEESLRLEREANIAADNFLSNSLSKGNDGNSKVNIVPLLQRATIGLIYRFISHHDVDTHYQSQEKVQEVSSCRNTADGIVNFGESNDKIQNKIGYAFKGLNDSRNCDASTSNSSNSSVTDDSSTDRSIPIQNLSEEREIMNKGKGDDCNPFEFLSTYLEAITNIRMIILAQSRSIWFLLPQCFYRAFSSMYKEEEKQMKTIRRFARIACQNATIGSPLHMLRSRQSHNPEMKDDIKNGDAINKELLDEAITLLFAGQDTSAATLSWTLHLLSLNPSIQQRVTKEVKESLSNEGLNPASTNRITKKMVSKMSYLDAVIRESMRLFPVAPFVVRKIPEEVTIPGDPEISGKGETITFPKDTFACIWIYSLHRNQKLWHRPNDFVPERWLDPNLQKMDAAQTSHKGTFIPFAAGPRNCVGQPLAHNILRIMLARIMNECQVMDDRLNHFETTLTEEEAIQRELHLRKDMQAGFTVLPVGGVRIFIKRHMKVE</sequence>
<dbReference type="Pfam" id="PF00067">
    <property type="entry name" value="p450"/>
    <property type="match status" value="1"/>
</dbReference>
<evidence type="ECO:0000256" key="1">
    <source>
        <dbReference type="ARBA" id="ARBA00010617"/>
    </source>
</evidence>
<dbReference type="SUPFAM" id="SSF48264">
    <property type="entry name" value="Cytochrome P450"/>
    <property type="match status" value="1"/>
</dbReference>
<evidence type="ECO:0008006" key="6">
    <source>
        <dbReference type="Google" id="ProtNLM"/>
    </source>
</evidence>
<gene>
    <name evidence="5" type="ORF">CDEB00056_LOCUS1342</name>
</gene>
<dbReference type="InterPro" id="IPR036396">
    <property type="entry name" value="Cyt_P450_sf"/>
</dbReference>
<dbReference type="AlphaFoldDB" id="A0A7S3V4R1"/>
<keyword evidence="4" id="KW-0812">Transmembrane</keyword>
<evidence type="ECO:0000256" key="2">
    <source>
        <dbReference type="PIRSR" id="PIRSR602401-1"/>
    </source>
</evidence>
<keyword evidence="2" id="KW-0479">Metal-binding</keyword>
<comment type="similarity">
    <text evidence="1">Belongs to the cytochrome P450 family.</text>
</comment>
<dbReference type="EMBL" id="HBIO01001864">
    <property type="protein sequence ID" value="CAE0456501.1"/>
    <property type="molecule type" value="Transcribed_RNA"/>
</dbReference>
<feature type="transmembrane region" description="Helical" evidence="4">
    <location>
        <begin position="20"/>
        <end position="38"/>
    </location>
</feature>
<dbReference type="InterPro" id="IPR050121">
    <property type="entry name" value="Cytochrome_P450_monoxygenase"/>
</dbReference>
<feature type="binding site" description="axial binding residue" evidence="2">
    <location>
        <position position="636"/>
    </location>
    <ligand>
        <name>heme</name>
        <dbReference type="ChEBI" id="CHEBI:30413"/>
    </ligand>
    <ligandPart>
        <name>Fe</name>
        <dbReference type="ChEBI" id="CHEBI:18248"/>
    </ligandPart>
</feature>
<keyword evidence="4" id="KW-1133">Transmembrane helix</keyword>
<dbReference type="PRINTS" id="PR00385">
    <property type="entry name" value="P450"/>
</dbReference>
<dbReference type="GO" id="GO:0020037">
    <property type="term" value="F:heme binding"/>
    <property type="evidence" value="ECO:0007669"/>
    <property type="project" value="InterPro"/>
</dbReference>
<evidence type="ECO:0000256" key="3">
    <source>
        <dbReference type="SAM" id="MobiDB-lite"/>
    </source>
</evidence>
<dbReference type="PANTHER" id="PTHR24305">
    <property type="entry name" value="CYTOCHROME P450"/>
    <property type="match status" value="1"/>
</dbReference>
<dbReference type="Gene3D" id="1.10.630.10">
    <property type="entry name" value="Cytochrome P450"/>
    <property type="match status" value="2"/>
</dbReference>
<dbReference type="InterPro" id="IPR002401">
    <property type="entry name" value="Cyt_P450_E_grp-I"/>
</dbReference>
<dbReference type="PRINTS" id="PR00463">
    <property type="entry name" value="EP450I"/>
</dbReference>
<protein>
    <recommendedName>
        <fullName evidence="6">Cytochrome P450</fullName>
    </recommendedName>
</protein>
<feature type="region of interest" description="Disordered" evidence="3">
    <location>
        <begin position="329"/>
        <end position="350"/>
    </location>
</feature>
<dbReference type="PROSITE" id="PS51257">
    <property type="entry name" value="PROKAR_LIPOPROTEIN"/>
    <property type="match status" value="1"/>
</dbReference>
<keyword evidence="2" id="KW-0408">Iron</keyword>
<dbReference type="GO" id="GO:0004497">
    <property type="term" value="F:monooxygenase activity"/>
    <property type="evidence" value="ECO:0007669"/>
    <property type="project" value="InterPro"/>
</dbReference>